<dbReference type="AlphaFoldDB" id="A0A8H6UYZ7"/>
<dbReference type="PANTHER" id="PTHR43142:SF8">
    <property type="entry name" value="CARBOXYLIC ESTER HYDROLASE"/>
    <property type="match status" value="1"/>
</dbReference>
<proteinExistence type="inferred from homology"/>
<comment type="similarity">
    <text evidence="1">Belongs to the type-B carboxylesterase/lipase family.</text>
</comment>
<dbReference type="NCBIfam" id="TIGR02335">
    <property type="entry name" value="hydr_PhnA"/>
    <property type="match status" value="1"/>
</dbReference>
<sequence>MAPTYIELHGRKYALPRQPTVVVCVDGFDPEYLQRGCKDGILPNLSSFIQSGFHVTAKCAMPAVTNPNNVSIITGGPTAVHGISGNYYLDRETGEERMILDDTLMRGSTILAEMADHGVRVAAITAKDKLRNIINHGLSPKKGSIFFSSERAYMCTEEVNGISDVEKWLGRTTPPKYSADLSLFVLDAGLKLLEEERIDLFYLTLSDFILHKYPPGSPEANDFLHQVDARLGQFVERGAVVAVTADHGMSDKSNADGSPNVLWLEDELLARWPESQPRVICPIADPYVRHHGALGSFVRVYFFGQVANMDEIMQFCQTLPQVCVTYTGEKAAEIYEMPLDREGDLVVISKKHAVIGSKRSDHDLSGLKGFRLRSHGGLSEQHIPLLRSAPLPVTASHKMNEWRNFDAFDVALNWPNVKVESMDSTHNEKDASSLSFTDSKEALPLYSHSIDNKTRGRRIPNDPPRGQKWPVFAWIHGGSLQMGNPCHKDEAQPVELIAEDGAGMQAIVVAIGYRLNIFGFLAGNEIKGNFGFWDQRCALGWIQRYIHFFGGDKDQVTVGGLSAGAYSSHCQLQYELLHTDGSAPLFRGIFLCSNAIPVQPKLLAEANEQLENVFEVFGVSQSLSTLERIEILRTVPAEDFISKIPQLRWHSFRATTDGEIIQEDMMQKLRDGTFARLFKERGCRILIGETEEEQHQYSKVNAPDSMETLSVALQNHYPAKVCQCLLAMDRYKPNKETAGELFGRIKADLQVRAPIRAICKSLANAGVPMENIMRYRSSFRPKCADKLYPPIMGVTRGVDESVWWFLRRWGYEDDDVAAVKIWLQRSLIALVKGQAVEWGCADIKQYQQLCPDRTTRMLDDVYWDALINVNRILEEM</sequence>
<dbReference type="InterPro" id="IPR019826">
    <property type="entry name" value="Carboxylesterase_B_AS"/>
</dbReference>
<dbReference type="InterPro" id="IPR029058">
    <property type="entry name" value="AB_hydrolase_fold"/>
</dbReference>
<dbReference type="Proteomes" id="UP000662466">
    <property type="component" value="Unassembled WGS sequence"/>
</dbReference>
<dbReference type="GO" id="GO:0047400">
    <property type="term" value="F:phosphonoacetate hydrolase activity"/>
    <property type="evidence" value="ECO:0007669"/>
    <property type="project" value="InterPro"/>
</dbReference>
<keyword evidence="2" id="KW-0378">Hydrolase</keyword>
<gene>
    <name evidence="4" type="ORF">CNMCM6106_006643</name>
</gene>
<dbReference type="SUPFAM" id="SSF53649">
    <property type="entry name" value="Alkaline phosphatase-like"/>
    <property type="match status" value="1"/>
</dbReference>
<comment type="caution">
    <text evidence="4">The sequence shown here is derived from an EMBL/GenBank/DDBJ whole genome shotgun (WGS) entry which is preliminary data.</text>
</comment>
<dbReference type="SUPFAM" id="SSF53474">
    <property type="entry name" value="alpha/beta-Hydrolases"/>
    <property type="match status" value="1"/>
</dbReference>
<dbReference type="InterPro" id="IPR017850">
    <property type="entry name" value="Alkaline_phosphatase_core_sf"/>
</dbReference>
<dbReference type="Gene3D" id="3.40.50.1820">
    <property type="entry name" value="alpha/beta hydrolase"/>
    <property type="match status" value="1"/>
</dbReference>
<dbReference type="InterPro" id="IPR002018">
    <property type="entry name" value="CarbesteraseB"/>
</dbReference>
<dbReference type="InterPro" id="IPR023116">
    <property type="entry name" value="Phosphonoacetate_hydro_insert"/>
</dbReference>
<dbReference type="CDD" id="cd16018">
    <property type="entry name" value="Enpp"/>
    <property type="match status" value="1"/>
</dbReference>
<dbReference type="PROSITE" id="PS00122">
    <property type="entry name" value="CARBOXYLESTERASE_B_1"/>
    <property type="match status" value="1"/>
</dbReference>
<name>A0A8H6UYZ7_9EURO</name>
<dbReference type="Pfam" id="PF01663">
    <property type="entry name" value="Phosphodiest"/>
    <property type="match status" value="1"/>
</dbReference>
<dbReference type="EMBL" id="JACBAF010001861">
    <property type="protein sequence ID" value="KAF7172423.1"/>
    <property type="molecule type" value="Genomic_DNA"/>
</dbReference>
<dbReference type="InterPro" id="IPR012710">
    <property type="entry name" value="Phosphonoacetate_hydro"/>
</dbReference>
<organism evidence="4 5">
    <name type="scientific">Aspergillus hiratsukae</name>
    <dbReference type="NCBI Taxonomy" id="1194566"/>
    <lineage>
        <taxon>Eukaryota</taxon>
        <taxon>Fungi</taxon>
        <taxon>Dikarya</taxon>
        <taxon>Ascomycota</taxon>
        <taxon>Pezizomycotina</taxon>
        <taxon>Eurotiomycetes</taxon>
        <taxon>Eurotiomycetidae</taxon>
        <taxon>Eurotiales</taxon>
        <taxon>Aspergillaceae</taxon>
        <taxon>Aspergillus</taxon>
        <taxon>Aspergillus subgen. Fumigati</taxon>
    </lineage>
</organism>
<protein>
    <recommendedName>
        <fullName evidence="3">Carboxylesterase type B domain-containing protein</fullName>
    </recommendedName>
</protein>
<dbReference type="InterPro" id="IPR002591">
    <property type="entry name" value="Phosphodiest/P_Trfase"/>
</dbReference>
<accession>A0A8H6UYZ7</accession>
<evidence type="ECO:0000256" key="1">
    <source>
        <dbReference type="ARBA" id="ARBA00005964"/>
    </source>
</evidence>
<evidence type="ECO:0000313" key="5">
    <source>
        <dbReference type="Proteomes" id="UP000662466"/>
    </source>
</evidence>
<dbReference type="Gene3D" id="3.40.720.10">
    <property type="entry name" value="Alkaline Phosphatase, subunit A"/>
    <property type="match status" value="1"/>
</dbReference>
<evidence type="ECO:0000256" key="2">
    <source>
        <dbReference type="ARBA" id="ARBA00022801"/>
    </source>
</evidence>
<dbReference type="Gene3D" id="3.30.1360.110">
    <property type="entry name" value="Domain 2, Phosphonoacetate Hydrolase"/>
    <property type="match status" value="1"/>
</dbReference>
<evidence type="ECO:0000259" key="3">
    <source>
        <dbReference type="Pfam" id="PF00135"/>
    </source>
</evidence>
<reference evidence="4" key="1">
    <citation type="submission" date="2020-06" db="EMBL/GenBank/DDBJ databases">
        <title>Draft genome sequences of strains closely related to Aspergillus parafelis and Aspergillus hiratsukae.</title>
        <authorList>
            <person name="Dos Santos R.A.C."/>
            <person name="Rivero-Menendez O."/>
            <person name="Steenwyk J.L."/>
            <person name="Mead M.E."/>
            <person name="Goldman G.H."/>
            <person name="Alastruey-Izquierdo A."/>
            <person name="Rokas A."/>
        </authorList>
    </citation>
    <scope>NUCLEOTIDE SEQUENCE</scope>
    <source>
        <strain evidence="4">CNM-CM6106</strain>
    </source>
</reference>
<dbReference type="Pfam" id="PF00135">
    <property type="entry name" value="COesterase"/>
    <property type="match status" value="1"/>
</dbReference>
<dbReference type="PANTHER" id="PTHR43142">
    <property type="entry name" value="CARBOXYLIC ESTER HYDROLASE"/>
    <property type="match status" value="1"/>
</dbReference>
<feature type="domain" description="Carboxylesterase type B" evidence="3">
    <location>
        <begin position="463"/>
        <end position="801"/>
    </location>
</feature>
<evidence type="ECO:0000313" key="4">
    <source>
        <dbReference type="EMBL" id="KAF7172423.1"/>
    </source>
</evidence>